<sequence>MPAPSKKRLSLDESLGKARDSLANKRKEDHQQAFDVLNEENRQLRAELQHEKMLKRELRAALSRAEKRVEKPEKLILPEWVPNNDTRQTLLTWHRFGRCWVHSTRNEFPITPSPNAPRNTYAHCDLCR</sequence>
<feature type="region of interest" description="Disordered" evidence="1">
    <location>
        <begin position="1"/>
        <end position="29"/>
    </location>
</feature>
<protein>
    <submittedName>
        <fullName evidence="2">Uncharacterized protein</fullName>
    </submittedName>
</protein>
<evidence type="ECO:0000313" key="2">
    <source>
        <dbReference type="EMBL" id="TMS35200.1"/>
    </source>
</evidence>
<name>A0A4U8UPU8_STECR</name>
<keyword evidence="3" id="KW-1185">Reference proteome</keyword>
<evidence type="ECO:0000313" key="3">
    <source>
        <dbReference type="Proteomes" id="UP000298663"/>
    </source>
</evidence>
<organism evidence="2 3">
    <name type="scientific">Steinernema carpocapsae</name>
    <name type="common">Entomopathogenic nematode</name>
    <dbReference type="NCBI Taxonomy" id="34508"/>
    <lineage>
        <taxon>Eukaryota</taxon>
        <taxon>Metazoa</taxon>
        <taxon>Ecdysozoa</taxon>
        <taxon>Nematoda</taxon>
        <taxon>Chromadorea</taxon>
        <taxon>Rhabditida</taxon>
        <taxon>Tylenchina</taxon>
        <taxon>Panagrolaimomorpha</taxon>
        <taxon>Strongyloidoidea</taxon>
        <taxon>Steinernematidae</taxon>
        <taxon>Steinernema</taxon>
    </lineage>
</organism>
<comment type="caution">
    <text evidence="2">The sequence shown here is derived from an EMBL/GenBank/DDBJ whole genome shotgun (WGS) entry which is preliminary data.</text>
</comment>
<gene>
    <name evidence="2" type="ORF">L596_002651</name>
</gene>
<reference evidence="2 3" key="2">
    <citation type="journal article" date="2019" name="G3 (Bethesda)">
        <title>Hybrid Assembly of the Genome of the Entomopathogenic Nematode Steinernema carpocapsae Identifies the X-Chromosome.</title>
        <authorList>
            <person name="Serra L."/>
            <person name="Macchietto M."/>
            <person name="Macias-Munoz A."/>
            <person name="McGill C.J."/>
            <person name="Rodriguez I.M."/>
            <person name="Rodriguez B."/>
            <person name="Murad R."/>
            <person name="Mortazavi A."/>
        </authorList>
    </citation>
    <scope>NUCLEOTIDE SEQUENCE [LARGE SCALE GENOMIC DNA]</scope>
    <source>
        <strain evidence="2 3">ALL</strain>
    </source>
</reference>
<dbReference type="EMBL" id="AZBU02000001">
    <property type="protein sequence ID" value="TMS35200.1"/>
    <property type="molecule type" value="Genomic_DNA"/>
</dbReference>
<reference evidence="2 3" key="1">
    <citation type="journal article" date="2015" name="Genome Biol.">
        <title>Comparative genomics of Steinernema reveals deeply conserved gene regulatory networks.</title>
        <authorList>
            <person name="Dillman A.R."/>
            <person name="Macchietto M."/>
            <person name="Porter C.F."/>
            <person name="Rogers A."/>
            <person name="Williams B."/>
            <person name="Antoshechkin I."/>
            <person name="Lee M.M."/>
            <person name="Goodwin Z."/>
            <person name="Lu X."/>
            <person name="Lewis E.E."/>
            <person name="Goodrich-Blair H."/>
            <person name="Stock S.P."/>
            <person name="Adams B.J."/>
            <person name="Sternberg P.W."/>
            <person name="Mortazavi A."/>
        </authorList>
    </citation>
    <scope>NUCLEOTIDE SEQUENCE [LARGE SCALE GENOMIC DNA]</scope>
    <source>
        <strain evidence="2 3">ALL</strain>
    </source>
</reference>
<dbReference type="AlphaFoldDB" id="A0A4U8UPU8"/>
<proteinExistence type="predicted"/>
<accession>A0A4U8UPU8</accession>
<feature type="compositionally biased region" description="Basic and acidic residues" evidence="1">
    <location>
        <begin position="9"/>
        <end position="29"/>
    </location>
</feature>
<dbReference type="Proteomes" id="UP000298663">
    <property type="component" value="Unassembled WGS sequence"/>
</dbReference>
<evidence type="ECO:0000256" key="1">
    <source>
        <dbReference type="SAM" id="MobiDB-lite"/>
    </source>
</evidence>